<feature type="compositionally biased region" description="Basic and acidic residues" evidence="1">
    <location>
        <begin position="184"/>
        <end position="198"/>
    </location>
</feature>
<dbReference type="Ensembl" id="ENSSFAT00005000621.1">
    <property type="protein sequence ID" value="ENSSFAP00005000596.1"/>
    <property type="gene ID" value="ENSSFAG00005000433.1"/>
</dbReference>
<proteinExistence type="predicted"/>
<reference evidence="2" key="3">
    <citation type="submission" date="2025-09" db="UniProtKB">
        <authorList>
            <consortium name="Ensembl"/>
        </authorList>
    </citation>
    <scope>IDENTIFICATION</scope>
</reference>
<dbReference type="PANTHER" id="PTHR47641">
    <property type="entry name" value="PERIAXIN-LIKE"/>
    <property type="match status" value="1"/>
</dbReference>
<feature type="compositionally biased region" description="Acidic residues" evidence="1">
    <location>
        <begin position="118"/>
        <end position="135"/>
    </location>
</feature>
<reference evidence="2" key="2">
    <citation type="submission" date="2025-08" db="UniProtKB">
        <authorList>
            <consortium name="Ensembl"/>
        </authorList>
    </citation>
    <scope>IDENTIFICATION</scope>
</reference>
<dbReference type="Proteomes" id="UP000472267">
    <property type="component" value="Chromosome 3"/>
</dbReference>
<dbReference type="AlphaFoldDB" id="A0A672F2A1"/>
<evidence type="ECO:0000256" key="1">
    <source>
        <dbReference type="SAM" id="MobiDB-lite"/>
    </source>
</evidence>
<feature type="compositionally biased region" description="Acidic residues" evidence="1">
    <location>
        <begin position="247"/>
        <end position="261"/>
    </location>
</feature>
<feature type="compositionally biased region" description="Low complexity" evidence="1">
    <location>
        <begin position="102"/>
        <end position="113"/>
    </location>
</feature>
<keyword evidence="3" id="KW-1185">Reference proteome</keyword>
<dbReference type="InParanoid" id="A0A672F2A1"/>
<dbReference type="OMA" id="ADQDTEC"/>
<dbReference type="PANTHER" id="PTHR47641:SF10">
    <property type="entry name" value="SERINE-RICH 25 KDA ANTIGEN PROTEIN"/>
    <property type="match status" value="1"/>
</dbReference>
<feature type="region of interest" description="Disordered" evidence="1">
    <location>
        <begin position="84"/>
        <end position="337"/>
    </location>
</feature>
<evidence type="ECO:0000313" key="2">
    <source>
        <dbReference type="Ensembl" id="ENSSFAP00005000596.1"/>
    </source>
</evidence>
<feature type="compositionally biased region" description="Basic and acidic residues" evidence="1">
    <location>
        <begin position="263"/>
        <end position="273"/>
    </location>
</feature>
<reference evidence="2" key="1">
    <citation type="submission" date="2019-06" db="EMBL/GenBank/DDBJ databases">
        <authorList>
            <consortium name="Wellcome Sanger Institute Data Sharing"/>
        </authorList>
    </citation>
    <scope>NUCLEOTIDE SEQUENCE [LARGE SCALE GENOMIC DNA]</scope>
</reference>
<evidence type="ECO:0000313" key="3">
    <source>
        <dbReference type="Proteomes" id="UP000472267"/>
    </source>
</evidence>
<feature type="compositionally biased region" description="Polar residues" evidence="1">
    <location>
        <begin position="225"/>
        <end position="246"/>
    </location>
</feature>
<feature type="compositionally biased region" description="Acidic residues" evidence="1">
    <location>
        <begin position="199"/>
        <end position="212"/>
    </location>
</feature>
<protein>
    <submittedName>
        <fullName evidence="2">Uncharacterized protein</fullName>
    </submittedName>
</protein>
<sequence>MEIYCAELVTALGLIAGVWLRNHVDPESCDLILDRSLVQVPLTVFLETPYPACFSSLPASVPLLASTGSVLGVLKQGDLERTVQAEGEGNSEDHAEAEQEQEGPGAQDPEGPATQDPEGPDTQDPEGPDTQDPEGPDTRDPEGPDTRDPEGPDTRDPEGPVTRDPEGPDTQDPEGPDTQDPEGPDTRDPEGPVTRDPEGPDTQDPEGPDTQDPEGPVTRDPGSEPPSTSAEASTEPSQTSTVSQFTEDGDREQEIDVDVLSEGEQKVMDDESVFKVPKAKRKTNREGTGTRPKKMAALETADVNKGKDSDELSTSDSERESSDSTLPDGQKENGYSLEQIRFLQATKGKREVKVEDFFPNRLLFVASARWLMRNRGPEGLERPEVYRLQKLVQKVKLQLNDG</sequence>
<feature type="compositionally biased region" description="Acidic residues" evidence="1">
    <location>
        <begin position="167"/>
        <end position="183"/>
    </location>
</feature>
<feature type="compositionally biased region" description="Basic and acidic residues" evidence="1">
    <location>
        <begin position="136"/>
        <end position="166"/>
    </location>
</feature>
<organism evidence="2 3">
    <name type="scientific">Salarias fasciatus</name>
    <name type="common">Jewelled blenny</name>
    <name type="synonym">Blennius fasciatus</name>
    <dbReference type="NCBI Taxonomy" id="181472"/>
    <lineage>
        <taxon>Eukaryota</taxon>
        <taxon>Metazoa</taxon>
        <taxon>Chordata</taxon>
        <taxon>Craniata</taxon>
        <taxon>Vertebrata</taxon>
        <taxon>Euteleostomi</taxon>
        <taxon>Actinopterygii</taxon>
        <taxon>Neopterygii</taxon>
        <taxon>Teleostei</taxon>
        <taxon>Neoteleostei</taxon>
        <taxon>Acanthomorphata</taxon>
        <taxon>Ovalentaria</taxon>
        <taxon>Blenniimorphae</taxon>
        <taxon>Blenniiformes</taxon>
        <taxon>Blennioidei</taxon>
        <taxon>Blenniidae</taxon>
        <taxon>Salariinae</taxon>
        <taxon>Salarias</taxon>
    </lineage>
</organism>
<name>A0A672F2A1_SALFA</name>
<accession>A0A672F2A1</accession>
<feature type="compositionally biased region" description="Basic and acidic residues" evidence="1">
    <location>
        <begin position="302"/>
        <end position="322"/>
    </location>
</feature>